<comment type="caution">
    <text evidence="2">The sequence shown here is derived from an EMBL/GenBank/DDBJ whole genome shotgun (WGS) entry which is preliminary data.</text>
</comment>
<dbReference type="InterPro" id="IPR036046">
    <property type="entry name" value="Acylphosphatase-like_dom_sf"/>
</dbReference>
<reference evidence="2" key="1">
    <citation type="submission" date="2023-06" db="EMBL/GenBank/DDBJ databases">
        <authorList>
            <person name="Jiang Y."/>
            <person name="Liu Q."/>
        </authorList>
    </citation>
    <scope>NUCLEOTIDE SEQUENCE</scope>
    <source>
        <strain evidence="2">CGMCC 1.12089</strain>
    </source>
</reference>
<evidence type="ECO:0000259" key="1">
    <source>
        <dbReference type="PROSITE" id="PS50925"/>
    </source>
</evidence>
<gene>
    <name evidence="2" type="ORF">QTH91_01910</name>
</gene>
<dbReference type="Gene3D" id="3.30.70.100">
    <property type="match status" value="1"/>
</dbReference>
<dbReference type="SMART" id="SM01034">
    <property type="entry name" value="BLUF"/>
    <property type="match status" value="1"/>
</dbReference>
<proteinExistence type="predicted"/>
<protein>
    <submittedName>
        <fullName evidence="2">BLUF domain-containing protein</fullName>
    </submittedName>
</protein>
<dbReference type="PROSITE" id="PS50925">
    <property type="entry name" value="BLUF"/>
    <property type="match status" value="1"/>
</dbReference>
<dbReference type="InterPro" id="IPR007024">
    <property type="entry name" value="BLUF_domain"/>
</dbReference>
<evidence type="ECO:0000313" key="2">
    <source>
        <dbReference type="EMBL" id="MDM0043227.1"/>
    </source>
</evidence>
<dbReference type="Pfam" id="PF04940">
    <property type="entry name" value="BLUF"/>
    <property type="match status" value="1"/>
</dbReference>
<dbReference type="RefSeq" id="WP_286658346.1">
    <property type="nucleotide sequence ID" value="NZ_JASZYV010000001.1"/>
</dbReference>
<dbReference type="Proteomes" id="UP001174908">
    <property type="component" value="Unassembled WGS sequence"/>
</dbReference>
<accession>A0ABT7N5M1</accession>
<organism evidence="2 3">
    <name type="scientific">Variovorax dokdonensis</name>
    <dbReference type="NCBI Taxonomy" id="344883"/>
    <lineage>
        <taxon>Bacteria</taxon>
        <taxon>Pseudomonadati</taxon>
        <taxon>Pseudomonadota</taxon>
        <taxon>Betaproteobacteria</taxon>
        <taxon>Burkholderiales</taxon>
        <taxon>Comamonadaceae</taxon>
        <taxon>Variovorax</taxon>
    </lineage>
</organism>
<name>A0ABT7N5M1_9BURK</name>
<dbReference type="EMBL" id="JASZYV010000001">
    <property type="protein sequence ID" value="MDM0043227.1"/>
    <property type="molecule type" value="Genomic_DNA"/>
</dbReference>
<dbReference type="SUPFAM" id="SSF54975">
    <property type="entry name" value="Acylphosphatase/BLUF domain-like"/>
    <property type="match status" value="1"/>
</dbReference>
<keyword evidence="3" id="KW-1185">Reference proteome</keyword>
<evidence type="ECO:0000313" key="3">
    <source>
        <dbReference type="Proteomes" id="UP001174908"/>
    </source>
</evidence>
<sequence>MSQQHSALFQYFYVSQLASDASASTVPAILAQVRQGNARNGITGVLVFDGQSFMQYLEGPSGVLQGLMGQIAIDPRHARLQMLHEGALQERRCSRYELGYADPTADGALDQVLEQLSVSSQGGPPGEAAVQLFLSLRPRFDIEG</sequence>
<feature type="domain" description="BLUF" evidence="1">
    <location>
        <begin position="8"/>
        <end position="99"/>
    </location>
</feature>